<organism evidence="2">
    <name type="scientific">Ixodes ricinus</name>
    <name type="common">Common tick</name>
    <name type="synonym">Acarus ricinus</name>
    <dbReference type="NCBI Taxonomy" id="34613"/>
    <lineage>
        <taxon>Eukaryota</taxon>
        <taxon>Metazoa</taxon>
        <taxon>Ecdysozoa</taxon>
        <taxon>Arthropoda</taxon>
        <taxon>Chelicerata</taxon>
        <taxon>Arachnida</taxon>
        <taxon>Acari</taxon>
        <taxon>Parasitiformes</taxon>
        <taxon>Ixodida</taxon>
        <taxon>Ixodoidea</taxon>
        <taxon>Ixodidae</taxon>
        <taxon>Ixodinae</taxon>
        <taxon>Ixodes</taxon>
    </lineage>
</organism>
<dbReference type="AlphaFoldDB" id="A0A6B0U4C0"/>
<sequence>MLASFRTMLLILCLQCSRVFSACVSFLKQSMHLIFNIKKCSLNLRGFPFQFVQIEQAMESFVSRRGTNRKLRETFQHDLHLTCLD</sequence>
<reference evidence="2" key="1">
    <citation type="submission" date="2019-12" db="EMBL/GenBank/DDBJ databases">
        <title>An insight into the sialome of adult female Ixodes ricinus ticks feeding for 6 days.</title>
        <authorList>
            <person name="Perner J."/>
            <person name="Ribeiro J.M.C."/>
        </authorList>
    </citation>
    <scope>NUCLEOTIDE SEQUENCE</scope>
    <source>
        <strain evidence="2">Semi-engorged</strain>
        <tissue evidence="2">Salivary glands</tissue>
    </source>
</reference>
<feature type="signal peptide" evidence="1">
    <location>
        <begin position="1"/>
        <end position="21"/>
    </location>
</feature>
<keyword evidence="1" id="KW-0732">Signal</keyword>
<feature type="chain" id="PRO_5025657240" evidence="1">
    <location>
        <begin position="22"/>
        <end position="85"/>
    </location>
</feature>
<proteinExistence type="predicted"/>
<name>A0A6B0U4C0_IXORI</name>
<accession>A0A6B0U4C0</accession>
<evidence type="ECO:0000256" key="1">
    <source>
        <dbReference type="SAM" id="SignalP"/>
    </source>
</evidence>
<evidence type="ECO:0000313" key="2">
    <source>
        <dbReference type="EMBL" id="MXU85231.1"/>
    </source>
</evidence>
<dbReference type="EMBL" id="GIFC01003148">
    <property type="protein sequence ID" value="MXU85231.1"/>
    <property type="molecule type" value="Transcribed_RNA"/>
</dbReference>
<protein>
    <submittedName>
        <fullName evidence="2">Putative secreted protein</fullName>
    </submittedName>
</protein>